<evidence type="ECO:0000313" key="2">
    <source>
        <dbReference type="EMBL" id="PBK91154.1"/>
    </source>
</evidence>
<dbReference type="STRING" id="47427.A0A2H3DBJ0"/>
<accession>A0A2H3DBJ0</accession>
<evidence type="ECO:0000256" key="1">
    <source>
        <dbReference type="SAM" id="MobiDB-lite"/>
    </source>
</evidence>
<gene>
    <name evidence="2" type="ORF">ARMGADRAFT_1081921</name>
</gene>
<dbReference type="Proteomes" id="UP000217790">
    <property type="component" value="Unassembled WGS sequence"/>
</dbReference>
<dbReference type="InParanoid" id="A0A2H3DBJ0"/>
<organism evidence="2 3">
    <name type="scientific">Armillaria gallica</name>
    <name type="common">Bulbous honey fungus</name>
    <name type="synonym">Armillaria bulbosa</name>
    <dbReference type="NCBI Taxonomy" id="47427"/>
    <lineage>
        <taxon>Eukaryota</taxon>
        <taxon>Fungi</taxon>
        <taxon>Dikarya</taxon>
        <taxon>Basidiomycota</taxon>
        <taxon>Agaricomycotina</taxon>
        <taxon>Agaricomycetes</taxon>
        <taxon>Agaricomycetidae</taxon>
        <taxon>Agaricales</taxon>
        <taxon>Marasmiineae</taxon>
        <taxon>Physalacriaceae</taxon>
        <taxon>Armillaria</taxon>
    </lineage>
</organism>
<dbReference type="AlphaFoldDB" id="A0A2H3DBJ0"/>
<dbReference type="OrthoDB" id="3153758at2759"/>
<proteinExistence type="predicted"/>
<keyword evidence="3" id="KW-1185">Reference proteome</keyword>
<name>A0A2H3DBJ0_ARMGA</name>
<reference evidence="3" key="1">
    <citation type="journal article" date="2017" name="Nat. Ecol. Evol.">
        <title>Genome expansion and lineage-specific genetic innovations in the forest pathogenic fungi Armillaria.</title>
        <authorList>
            <person name="Sipos G."/>
            <person name="Prasanna A.N."/>
            <person name="Walter M.C."/>
            <person name="O'Connor E."/>
            <person name="Balint B."/>
            <person name="Krizsan K."/>
            <person name="Kiss B."/>
            <person name="Hess J."/>
            <person name="Varga T."/>
            <person name="Slot J."/>
            <person name="Riley R."/>
            <person name="Boka B."/>
            <person name="Rigling D."/>
            <person name="Barry K."/>
            <person name="Lee J."/>
            <person name="Mihaltcheva S."/>
            <person name="LaButti K."/>
            <person name="Lipzen A."/>
            <person name="Waldron R."/>
            <person name="Moloney N.M."/>
            <person name="Sperisen C."/>
            <person name="Kredics L."/>
            <person name="Vagvoelgyi C."/>
            <person name="Patrignani A."/>
            <person name="Fitzpatrick D."/>
            <person name="Nagy I."/>
            <person name="Doyle S."/>
            <person name="Anderson J.B."/>
            <person name="Grigoriev I.V."/>
            <person name="Gueldener U."/>
            <person name="Muensterkoetter M."/>
            <person name="Nagy L.G."/>
        </authorList>
    </citation>
    <scope>NUCLEOTIDE SEQUENCE [LARGE SCALE GENOMIC DNA]</scope>
    <source>
        <strain evidence="3">Ar21-2</strain>
    </source>
</reference>
<evidence type="ECO:0000313" key="3">
    <source>
        <dbReference type="Proteomes" id="UP000217790"/>
    </source>
</evidence>
<dbReference type="EMBL" id="KZ293662">
    <property type="protein sequence ID" value="PBK91154.1"/>
    <property type="molecule type" value="Genomic_DNA"/>
</dbReference>
<protein>
    <submittedName>
        <fullName evidence="2">Uncharacterized protein</fullName>
    </submittedName>
</protein>
<feature type="region of interest" description="Disordered" evidence="1">
    <location>
        <begin position="1"/>
        <end position="49"/>
    </location>
</feature>
<sequence>MTVSIKDSGDDVQTLPSPPLGSNTTSPSSPILLPPPPYSIDADETSNKESRQLYPVNSESMTVSHLSALTNYSRVLRAVAILSYLTVSHALTCLRFGTQEYSAQLMDVRKGEDGMRWCKEKSIIIQDFDIGKPGYCTVDVDNSVSAHESSDFRTLTVDFNEPSVKRCGRTSKIRDAWRLVQRLACRIEAHMSNHQLPWDNWREMCSATSADYDEHRFHQPSSCDHREFTNADGQQRAPLPLRAFERPHFPSAAVAQTLMDVEHSSPGL</sequence>